<evidence type="ECO:0000313" key="8">
    <source>
        <dbReference type="Proteomes" id="UP001231189"/>
    </source>
</evidence>
<dbReference type="InterPro" id="IPR001965">
    <property type="entry name" value="Znf_PHD"/>
</dbReference>
<proteinExistence type="predicted"/>
<evidence type="ECO:0000256" key="1">
    <source>
        <dbReference type="ARBA" id="ARBA00022723"/>
    </source>
</evidence>
<keyword evidence="1" id="KW-0479">Metal-binding</keyword>
<protein>
    <recommendedName>
        <fullName evidence="6">PHD-type domain-containing protein</fullName>
    </recommendedName>
</protein>
<evidence type="ECO:0000256" key="5">
    <source>
        <dbReference type="SAM" id="MobiDB-lite"/>
    </source>
</evidence>
<dbReference type="InterPro" id="IPR056699">
    <property type="entry name" value="DUF7797"/>
</dbReference>
<feature type="region of interest" description="Disordered" evidence="5">
    <location>
        <begin position="1"/>
        <end position="24"/>
    </location>
</feature>
<dbReference type="CDD" id="cd15489">
    <property type="entry name" value="PHD_SF"/>
    <property type="match status" value="1"/>
</dbReference>
<organism evidence="7 8">
    <name type="scientific">Lolium multiflorum</name>
    <name type="common">Italian ryegrass</name>
    <name type="synonym">Lolium perenne subsp. multiflorum</name>
    <dbReference type="NCBI Taxonomy" id="4521"/>
    <lineage>
        <taxon>Eukaryota</taxon>
        <taxon>Viridiplantae</taxon>
        <taxon>Streptophyta</taxon>
        <taxon>Embryophyta</taxon>
        <taxon>Tracheophyta</taxon>
        <taxon>Spermatophyta</taxon>
        <taxon>Magnoliopsida</taxon>
        <taxon>Liliopsida</taxon>
        <taxon>Poales</taxon>
        <taxon>Poaceae</taxon>
        <taxon>BOP clade</taxon>
        <taxon>Pooideae</taxon>
        <taxon>Poodae</taxon>
        <taxon>Poeae</taxon>
        <taxon>Poeae Chloroplast Group 2 (Poeae type)</taxon>
        <taxon>Loliodinae</taxon>
        <taxon>Loliinae</taxon>
        <taxon>Lolium</taxon>
    </lineage>
</organism>
<gene>
    <name evidence="7" type="ORF">QYE76_025306</name>
</gene>
<dbReference type="PANTHER" id="PTHR47527">
    <property type="entry name" value="RING/FYVE/PHD ZINC FINGER SUPERFAMILY PROTEIN"/>
    <property type="match status" value="1"/>
</dbReference>
<evidence type="ECO:0000256" key="4">
    <source>
        <dbReference type="PROSITE-ProRule" id="PRU00146"/>
    </source>
</evidence>
<dbReference type="GO" id="GO:0008270">
    <property type="term" value="F:zinc ion binding"/>
    <property type="evidence" value="ECO:0007669"/>
    <property type="project" value="UniProtKB-KW"/>
</dbReference>
<dbReference type="Proteomes" id="UP001231189">
    <property type="component" value="Unassembled WGS sequence"/>
</dbReference>
<dbReference type="InterPro" id="IPR013083">
    <property type="entry name" value="Znf_RING/FYVE/PHD"/>
</dbReference>
<dbReference type="Pfam" id="PF00628">
    <property type="entry name" value="PHD"/>
    <property type="match status" value="1"/>
</dbReference>
<reference evidence="7" key="1">
    <citation type="submission" date="2023-07" db="EMBL/GenBank/DDBJ databases">
        <title>A chromosome-level genome assembly of Lolium multiflorum.</title>
        <authorList>
            <person name="Chen Y."/>
            <person name="Copetti D."/>
            <person name="Kolliker R."/>
            <person name="Studer B."/>
        </authorList>
    </citation>
    <scope>NUCLEOTIDE SEQUENCE</scope>
    <source>
        <strain evidence="7">02402/16</strain>
        <tissue evidence="7">Leaf</tissue>
    </source>
</reference>
<feature type="domain" description="PHD-type" evidence="6">
    <location>
        <begin position="325"/>
        <end position="377"/>
    </location>
</feature>
<accession>A0AAD8VUJ1</accession>
<feature type="region of interest" description="Disordered" evidence="5">
    <location>
        <begin position="471"/>
        <end position="493"/>
    </location>
</feature>
<dbReference type="Gene3D" id="3.30.40.10">
    <property type="entry name" value="Zinc/RING finger domain, C3HC4 (zinc finger)"/>
    <property type="match status" value="1"/>
</dbReference>
<dbReference type="PANTHER" id="PTHR47527:SF3">
    <property type="entry name" value="RING_FYVE_PHD ZINC FINGER SUPERFAMILY PROTEIN"/>
    <property type="match status" value="1"/>
</dbReference>
<feature type="compositionally biased region" description="Polar residues" evidence="5">
    <location>
        <begin position="646"/>
        <end position="672"/>
    </location>
</feature>
<dbReference type="Pfam" id="PF25073">
    <property type="entry name" value="DUF7797"/>
    <property type="match status" value="1"/>
</dbReference>
<dbReference type="SMART" id="SM00249">
    <property type="entry name" value="PHD"/>
    <property type="match status" value="1"/>
</dbReference>
<keyword evidence="3" id="KW-0862">Zinc</keyword>
<comment type="caution">
    <text evidence="7">The sequence shown here is derived from an EMBL/GenBank/DDBJ whole genome shotgun (WGS) entry which is preliminary data.</text>
</comment>
<keyword evidence="2 4" id="KW-0863">Zinc-finger</keyword>
<dbReference type="InterPro" id="IPR019787">
    <property type="entry name" value="Znf_PHD-finger"/>
</dbReference>
<evidence type="ECO:0000256" key="2">
    <source>
        <dbReference type="ARBA" id="ARBA00022771"/>
    </source>
</evidence>
<evidence type="ECO:0000259" key="6">
    <source>
        <dbReference type="PROSITE" id="PS50016"/>
    </source>
</evidence>
<dbReference type="AlphaFoldDB" id="A0AAD8VUJ1"/>
<dbReference type="SUPFAM" id="SSF57903">
    <property type="entry name" value="FYVE/PHD zinc finger"/>
    <property type="match status" value="1"/>
</dbReference>
<keyword evidence="8" id="KW-1185">Reference proteome</keyword>
<name>A0AAD8VUJ1_LOLMU</name>
<dbReference type="PROSITE" id="PS50016">
    <property type="entry name" value="ZF_PHD_2"/>
    <property type="match status" value="1"/>
</dbReference>
<dbReference type="EMBL" id="JAUUTY010000006">
    <property type="protein sequence ID" value="KAK1619789.1"/>
    <property type="molecule type" value="Genomic_DNA"/>
</dbReference>
<feature type="compositionally biased region" description="Low complexity" evidence="5">
    <location>
        <begin position="1"/>
        <end position="12"/>
    </location>
</feature>
<feature type="region of interest" description="Disordered" evidence="5">
    <location>
        <begin position="646"/>
        <end position="703"/>
    </location>
</feature>
<sequence length="786" mass="82279">MGDAAAASPQAAPRKRRRGDGAGAAGMRRVAEIVMVLAAAGEARGGRAPTPAERALAAEARERLAAAVADGAARPRDLFPGEAVRALVEDLGLNRARDPAAMGFRPPRASIADRLVLTKRKMEEVKEPPVQQATITPQTTVSSGMAEFQGSHGAPMFAGGSLRTSPAVAALPTTAPATSNSVMALRQHGSSPIKPVTNPSVVAVSHTAQPHVKLERGFNGPLNLTRATPGHLNKSLHDTSARSNLNAAPSTNQVIKSQDTKVATIQAATGNPVMGHHATQGTASVTAKPTFANHNAIAKNVQHVLQQPANHPSWTPPSTEYMHARLDCQICKVAIMDANSLLVCDACERGAHLKCLQHYGNKGVPTADWHCPTCVAQSKGKPLPPKYGKVTRTVVASQAGPPGGGTQFSVQGAGENMIAKENHQKGATNGNLTKANSMQASSTVHNSTVLALSAPTDRSQAQINSITEPAKGTANNAETSSNEMEWNEQPCSSTGCEFTAGSSFGTHSGKSPDEKVSSALSLHSIDSANDNTHGQQPTVTSRINCSDSSFVVAAEVKVKLEAQSEALLSGDVEMAANNGTPVDQVIHGTTEENIRTQATSAPNSDNVDITNTETPVDQGSNVVAEEKVHTEADSETHAMEDVEMTTSTGTPIGQSNNTAKEVEFQTDTTSQPHVIKDMEVTASPATGVDQKSNNGTEEKPRSEQICAVKDVQMTTDAIANGLVENGVTEPLSVEVDADNSDFSAMPDHHSNHQVIPNGVLHVKDEVLCSQDGELEGCTAAPKEETD</sequence>
<evidence type="ECO:0000313" key="7">
    <source>
        <dbReference type="EMBL" id="KAK1619789.1"/>
    </source>
</evidence>
<evidence type="ECO:0000256" key="3">
    <source>
        <dbReference type="ARBA" id="ARBA00022833"/>
    </source>
</evidence>
<dbReference type="InterPro" id="IPR011011">
    <property type="entry name" value="Znf_FYVE_PHD"/>
</dbReference>